<evidence type="ECO:0000256" key="4">
    <source>
        <dbReference type="ARBA" id="ARBA00023002"/>
    </source>
</evidence>
<evidence type="ECO:0000313" key="8">
    <source>
        <dbReference type="Proteomes" id="UP000601597"/>
    </source>
</evidence>
<reference evidence="8" key="1">
    <citation type="journal article" date="2019" name="Int. J. Syst. Evol. Microbiol.">
        <title>The Global Catalogue of Microorganisms (GCM) 10K type strain sequencing project: providing services to taxonomists for standard genome sequencing and annotation.</title>
        <authorList>
            <consortium name="The Broad Institute Genomics Platform"/>
            <consortium name="The Broad Institute Genome Sequencing Center for Infectious Disease"/>
            <person name="Wu L."/>
            <person name="Ma J."/>
        </authorList>
    </citation>
    <scope>NUCLEOTIDE SEQUENCE [LARGE SCALE GENOMIC DNA]</scope>
    <source>
        <strain evidence="8">KCTC 22280</strain>
    </source>
</reference>
<dbReference type="PROSITE" id="PS51471">
    <property type="entry name" value="FE2OG_OXY"/>
    <property type="match status" value="1"/>
</dbReference>
<accession>A0ABQ3B203</accession>
<dbReference type="InterPro" id="IPR004574">
    <property type="entry name" value="Alkb"/>
</dbReference>
<keyword evidence="3 7" id="KW-0223">Dioxygenase</keyword>
<dbReference type="RefSeq" id="WP_189576560.1">
    <property type="nucleotide sequence ID" value="NZ_BMXV01000005.1"/>
</dbReference>
<dbReference type="NCBIfam" id="NF011930">
    <property type="entry name" value="PRK15401.1"/>
    <property type="match status" value="1"/>
</dbReference>
<dbReference type="SUPFAM" id="SSF51197">
    <property type="entry name" value="Clavaminate synthase-like"/>
    <property type="match status" value="1"/>
</dbReference>
<comment type="caution">
    <text evidence="7">The sequence shown here is derived from an EMBL/GenBank/DDBJ whole genome shotgun (WGS) entry which is preliminary data.</text>
</comment>
<dbReference type="GO" id="GO:0051213">
    <property type="term" value="F:dioxygenase activity"/>
    <property type="evidence" value="ECO:0007669"/>
    <property type="project" value="UniProtKB-KW"/>
</dbReference>
<feature type="domain" description="Fe2OG dioxygenase" evidence="6">
    <location>
        <begin position="118"/>
        <end position="218"/>
    </location>
</feature>
<dbReference type="EMBL" id="BMXV01000005">
    <property type="protein sequence ID" value="GGY75228.1"/>
    <property type="molecule type" value="Genomic_DNA"/>
</dbReference>
<gene>
    <name evidence="7" type="primary">alkB</name>
    <name evidence="7" type="ORF">GCM10007071_23060</name>
</gene>
<evidence type="ECO:0000256" key="2">
    <source>
        <dbReference type="ARBA" id="ARBA00022723"/>
    </source>
</evidence>
<comment type="cofactor">
    <cofactor evidence="1">
        <name>Fe(2+)</name>
        <dbReference type="ChEBI" id="CHEBI:29033"/>
    </cofactor>
</comment>
<dbReference type="Gene3D" id="2.60.120.590">
    <property type="entry name" value="Alpha-ketoglutarate-dependent dioxygenase AlkB-like"/>
    <property type="match status" value="1"/>
</dbReference>
<sequence>MPDLFTDQDVLSAPGEPEQLGPGAFLFRQYATPLAGELLDGIRAVSALSPFRQMMTPGGRRMSAAMTGCGDVSWVTDRRGYRYSEVDPETGKPWPAMPPAFSGLARDVAERAGFAGFEPDVCLINRYRPGARMGLHQDKDEQDLQWPVVSVSLGLPAILLWGGLKRGGSPARLRLEHGDVLVWGGEDRLRYHGIAPVPDGRCDATGHVRFNLTFRRAR</sequence>
<dbReference type="Pfam" id="PF13532">
    <property type="entry name" value="2OG-FeII_Oxy_2"/>
    <property type="match status" value="1"/>
</dbReference>
<keyword evidence="5" id="KW-0408">Iron</keyword>
<evidence type="ECO:0000313" key="7">
    <source>
        <dbReference type="EMBL" id="GGY75228.1"/>
    </source>
</evidence>
<dbReference type="PANTHER" id="PTHR16557:SF2">
    <property type="entry name" value="NUCLEIC ACID DIOXYGENASE ALKBH1"/>
    <property type="match status" value="1"/>
</dbReference>
<evidence type="ECO:0000259" key="6">
    <source>
        <dbReference type="PROSITE" id="PS51471"/>
    </source>
</evidence>
<dbReference type="InterPro" id="IPR027450">
    <property type="entry name" value="AlkB-like"/>
</dbReference>
<evidence type="ECO:0000256" key="3">
    <source>
        <dbReference type="ARBA" id="ARBA00022964"/>
    </source>
</evidence>
<protein>
    <submittedName>
        <fullName evidence="7">Alpha-ketoglutarate-dependent dioxygenase AlkB</fullName>
    </submittedName>
</protein>
<keyword evidence="8" id="KW-1185">Reference proteome</keyword>
<proteinExistence type="predicted"/>
<dbReference type="PANTHER" id="PTHR16557">
    <property type="entry name" value="ALKYLATED DNA REPAIR PROTEIN ALKB-RELATED"/>
    <property type="match status" value="1"/>
</dbReference>
<keyword evidence="4" id="KW-0560">Oxidoreductase</keyword>
<organism evidence="7 8">
    <name type="scientific">Marinobacter zhanjiangensis</name>
    <dbReference type="NCBI Taxonomy" id="578215"/>
    <lineage>
        <taxon>Bacteria</taxon>
        <taxon>Pseudomonadati</taxon>
        <taxon>Pseudomonadota</taxon>
        <taxon>Gammaproteobacteria</taxon>
        <taxon>Pseudomonadales</taxon>
        <taxon>Marinobacteraceae</taxon>
        <taxon>Marinobacter</taxon>
    </lineage>
</organism>
<evidence type="ECO:0000256" key="5">
    <source>
        <dbReference type="ARBA" id="ARBA00023004"/>
    </source>
</evidence>
<dbReference type="InterPro" id="IPR005123">
    <property type="entry name" value="Oxoglu/Fe-dep_dioxygenase_dom"/>
</dbReference>
<keyword evidence="2" id="KW-0479">Metal-binding</keyword>
<dbReference type="Proteomes" id="UP000601597">
    <property type="component" value="Unassembled WGS sequence"/>
</dbReference>
<dbReference type="InterPro" id="IPR037151">
    <property type="entry name" value="AlkB-like_sf"/>
</dbReference>
<name>A0ABQ3B203_9GAMM</name>
<evidence type="ECO:0000256" key="1">
    <source>
        <dbReference type="ARBA" id="ARBA00001954"/>
    </source>
</evidence>